<keyword evidence="2" id="KW-0349">Heme</keyword>
<evidence type="ECO:0000313" key="4">
    <source>
        <dbReference type="Proteomes" id="UP001282474"/>
    </source>
</evidence>
<dbReference type="EMBL" id="JARAWJ010000030">
    <property type="protein sequence ID" value="MDX3041801.1"/>
    <property type="molecule type" value="Genomic_DNA"/>
</dbReference>
<protein>
    <submittedName>
        <fullName evidence="3">Cytochrome P450</fullName>
    </submittedName>
</protein>
<dbReference type="Proteomes" id="UP001282474">
    <property type="component" value="Unassembled WGS sequence"/>
</dbReference>
<dbReference type="InterPro" id="IPR002397">
    <property type="entry name" value="Cyt_P450_B"/>
</dbReference>
<evidence type="ECO:0000256" key="2">
    <source>
        <dbReference type="RuleBase" id="RU000461"/>
    </source>
</evidence>
<comment type="similarity">
    <text evidence="1 2">Belongs to the cytochrome P450 family.</text>
</comment>
<dbReference type="RefSeq" id="WP_093790803.1">
    <property type="nucleotide sequence ID" value="NZ_JABXWF010000025.1"/>
</dbReference>
<organism evidence="3 4">
    <name type="scientific">Streptomyces caniscabiei</name>
    <dbReference type="NCBI Taxonomy" id="2746961"/>
    <lineage>
        <taxon>Bacteria</taxon>
        <taxon>Bacillati</taxon>
        <taxon>Actinomycetota</taxon>
        <taxon>Actinomycetes</taxon>
        <taxon>Kitasatosporales</taxon>
        <taxon>Streptomycetaceae</taxon>
        <taxon>Streptomyces</taxon>
    </lineage>
</organism>
<evidence type="ECO:0000256" key="1">
    <source>
        <dbReference type="ARBA" id="ARBA00010617"/>
    </source>
</evidence>
<keyword evidence="2" id="KW-0503">Monooxygenase</keyword>
<dbReference type="InterPro" id="IPR001128">
    <property type="entry name" value="Cyt_P450"/>
</dbReference>
<keyword evidence="2" id="KW-0408">Iron</keyword>
<dbReference type="InterPro" id="IPR036396">
    <property type="entry name" value="Cyt_P450_sf"/>
</dbReference>
<dbReference type="PANTHER" id="PTHR46696:SF6">
    <property type="entry name" value="P450, PUTATIVE (EUROFUNG)-RELATED"/>
    <property type="match status" value="1"/>
</dbReference>
<dbReference type="SUPFAM" id="SSF48264">
    <property type="entry name" value="Cytochrome P450"/>
    <property type="match status" value="1"/>
</dbReference>
<comment type="caution">
    <text evidence="3">The sequence shown here is derived from an EMBL/GenBank/DDBJ whole genome shotgun (WGS) entry which is preliminary data.</text>
</comment>
<sequence length="406" mass="45546">MTVTPEREDIAFPLLRKCPYTPPDEYVKFRETEAPTPGQLYNGRRVWLVTRYEQVRAILGDERFSSDITNPGYPIYAEAFEGSRGFPMLFTMDPPQHTVQRKAVIREFTLRRAEDLRPQMQRKADELIDAMLAEGNSADLVEKFAGPFSGIITCWALGMEYSDMQAWLAGNREVREKAHAVLDTEQVGAEVSMRMMALQEYFLRFIEAKEEEPGDDPVSRVIAQHVTTGTLSRTELANLCFLIFIAGQTPVQAMLTVGVGLLLERPDQLALVRDDPKVLPGTVDEMMRMVSPLDLMARVALEDVEVGGQLIRAGEGLLVANGGANHDPAEFPDPGRLDVRRAARGHLAFGSGIHHCLGANLTRVGLEVAYGTLFRRLPGLRLAVPMEEMYDRPLWHPELQRMPVTW</sequence>
<dbReference type="InterPro" id="IPR017972">
    <property type="entry name" value="Cyt_P450_CS"/>
</dbReference>
<evidence type="ECO:0000313" key="3">
    <source>
        <dbReference type="EMBL" id="MDX3041801.1"/>
    </source>
</evidence>
<accession>A0ABU4MX28</accession>
<keyword evidence="4" id="KW-1185">Reference proteome</keyword>
<dbReference type="PRINTS" id="PR00359">
    <property type="entry name" value="BP450"/>
</dbReference>
<reference evidence="3 4" key="1">
    <citation type="journal article" date="2023" name="Microb. Genom.">
        <title>Mesoterricola silvestris gen. nov., sp. nov., Mesoterricola sediminis sp. nov., Geothrix oryzae sp. nov., Geothrix edaphica sp. nov., Geothrix rubra sp. nov., and Geothrix limicola sp. nov., six novel members of Acidobacteriota isolated from soils.</title>
        <authorList>
            <person name="Weisberg A.J."/>
            <person name="Pearce E."/>
            <person name="Kramer C.G."/>
            <person name="Chang J.H."/>
            <person name="Clarke C.R."/>
        </authorList>
    </citation>
    <scope>NUCLEOTIDE SEQUENCE [LARGE SCALE GENOMIC DNA]</scope>
    <source>
        <strain evidence="3 4">NE20-4-1</strain>
    </source>
</reference>
<dbReference type="CDD" id="cd11030">
    <property type="entry name" value="CYP105-like"/>
    <property type="match status" value="1"/>
</dbReference>
<dbReference type="PROSITE" id="PS00086">
    <property type="entry name" value="CYTOCHROME_P450"/>
    <property type="match status" value="1"/>
</dbReference>
<proteinExistence type="inferred from homology"/>
<gene>
    <name evidence="3" type="ORF">PV383_32145</name>
</gene>
<keyword evidence="2" id="KW-0560">Oxidoreductase</keyword>
<dbReference type="PANTHER" id="PTHR46696">
    <property type="entry name" value="P450, PUTATIVE (EUROFUNG)-RELATED"/>
    <property type="match status" value="1"/>
</dbReference>
<dbReference type="Pfam" id="PF00067">
    <property type="entry name" value="p450"/>
    <property type="match status" value="1"/>
</dbReference>
<dbReference type="Gene3D" id="1.10.630.10">
    <property type="entry name" value="Cytochrome P450"/>
    <property type="match status" value="1"/>
</dbReference>
<name>A0ABU4MX28_9ACTN</name>
<keyword evidence="2" id="KW-0479">Metal-binding</keyword>